<keyword evidence="2" id="KW-1185">Reference proteome</keyword>
<accession>A0A5A5TFZ9</accession>
<dbReference type="Proteomes" id="UP000322530">
    <property type="component" value="Unassembled WGS sequence"/>
</dbReference>
<gene>
    <name evidence="1" type="ORF">KDI_37420</name>
</gene>
<proteinExistence type="predicted"/>
<evidence type="ECO:0000313" key="2">
    <source>
        <dbReference type="Proteomes" id="UP000322530"/>
    </source>
</evidence>
<reference evidence="1 2" key="1">
    <citation type="submission" date="2019-01" db="EMBL/GenBank/DDBJ databases">
        <title>Draft genome sequence of Dictyobacter sp. Uno17.</title>
        <authorList>
            <person name="Wang C.M."/>
            <person name="Zheng Y."/>
            <person name="Sakai Y."/>
            <person name="Abe K."/>
            <person name="Yokota A."/>
            <person name="Yabe S."/>
        </authorList>
    </citation>
    <scope>NUCLEOTIDE SEQUENCE [LARGE SCALE GENOMIC DNA]</scope>
    <source>
        <strain evidence="1 2">Uno17</strain>
    </source>
</reference>
<dbReference type="AlphaFoldDB" id="A0A5A5TFZ9"/>
<dbReference type="EMBL" id="BIXY01000062">
    <property type="protein sequence ID" value="GCF10178.1"/>
    <property type="molecule type" value="Genomic_DNA"/>
</dbReference>
<organism evidence="1 2">
    <name type="scientific">Dictyobacter arantiisoli</name>
    <dbReference type="NCBI Taxonomy" id="2014874"/>
    <lineage>
        <taxon>Bacteria</taxon>
        <taxon>Bacillati</taxon>
        <taxon>Chloroflexota</taxon>
        <taxon>Ktedonobacteria</taxon>
        <taxon>Ktedonobacterales</taxon>
        <taxon>Dictyobacteraceae</taxon>
        <taxon>Dictyobacter</taxon>
    </lineage>
</organism>
<protein>
    <submittedName>
        <fullName evidence="1">Uncharacterized protein</fullName>
    </submittedName>
</protein>
<name>A0A5A5TFZ9_9CHLR</name>
<sequence>MTYAINDSLTNGIRYYITNKVKHTETDDAQGHVWSCQDTTYDEGSSAGTSPSVGLPTTYTTYYYSPS</sequence>
<evidence type="ECO:0000313" key="1">
    <source>
        <dbReference type="EMBL" id="GCF10178.1"/>
    </source>
</evidence>
<comment type="caution">
    <text evidence="1">The sequence shown here is derived from an EMBL/GenBank/DDBJ whole genome shotgun (WGS) entry which is preliminary data.</text>
</comment>